<feature type="region of interest" description="Disordered" evidence="1">
    <location>
        <begin position="61"/>
        <end position="116"/>
    </location>
</feature>
<dbReference type="EMBL" id="MRZV01002967">
    <property type="protein sequence ID" value="PIK32917.1"/>
    <property type="molecule type" value="Genomic_DNA"/>
</dbReference>
<proteinExistence type="predicted"/>
<evidence type="ECO:0000313" key="2">
    <source>
        <dbReference type="EMBL" id="PIK32917.1"/>
    </source>
</evidence>
<dbReference type="AlphaFoldDB" id="A0A2G8JAZ5"/>
<accession>A0A2G8JAZ5</accession>
<feature type="compositionally biased region" description="Low complexity" evidence="1">
    <location>
        <begin position="72"/>
        <end position="85"/>
    </location>
</feature>
<feature type="compositionally biased region" description="Polar residues" evidence="1">
    <location>
        <begin position="61"/>
        <end position="71"/>
    </location>
</feature>
<name>A0A2G8JAZ5_STIJA</name>
<keyword evidence="3" id="KW-1185">Reference proteome</keyword>
<organism evidence="2 3">
    <name type="scientific">Stichopus japonicus</name>
    <name type="common">Sea cucumber</name>
    <dbReference type="NCBI Taxonomy" id="307972"/>
    <lineage>
        <taxon>Eukaryota</taxon>
        <taxon>Metazoa</taxon>
        <taxon>Echinodermata</taxon>
        <taxon>Eleutherozoa</taxon>
        <taxon>Echinozoa</taxon>
        <taxon>Holothuroidea</taxon>
        <taxon>Aspidochirotacea</taxon>
        <taxon>Aspidochirotida</taxon>
        <taxon>Stichopodidae</taxon>
        <taxon>Apostichopus</taxon>
    </lineage>
</organism>
<gene>
    <name evidence="2" type="ORF">BSL78_30271</name>
</gene>
<dbReference type="Proteomes" id="UP000230750">
    <property type="component" value="Unassembled WGS sequence"/>
</dbReference>
<reference evidence="2 3" key="1">
    <citation type="journal article" date="2017" name="PLoS Biol.">
        <title>The sea cucumber genome provides insights into morphological evolution and visceral regeneration.</title>
        <authorList>
            <person name="Zhang X."/>
            <person name="Sun L."/>
            <person name="Yuan J."/>
            <person name="Sun Y."/>
            <person name="Gao Y."/>
            <person name="Zhang L."/>
            <person name="Li S."/>
            <person name="Dai H."/>
            <person name="Hamel J.F."/>
            <person name="Liu C."/>
            <person name="Yu Y."/>
            <person name="Liu S."/>
            <person name="Lin W."/>
            <person name="Guo K."/>
            <person name="Jin S."/>
            <person name="Xu P."/>
            <person name="Storey K.B."/>
            <person name="Huan P."/>
            <person name="Zhang T."/>
            <person name="Zhou Y."/>
            <person name="Zhang J."/>
            <person name="Lin C."/>
            <person name="Li X."/>
            <person name="Xing L."/>
            <person name="Huo D."/>
            <person name="Sun M."/>
            <person name="Wang L."/>
            <person name="Mercier A."/>
            <person name="Li F."/>
            <person name="Yang H."/>
            <person name="Xiang J."/>
        </authorList>
    </citation>
    <scope>NUCLEOTIDE SEQUENCE [LARGE SCALE GENOMIC DNA]</scope>
    <source>
        <strain evidence="2">Shaxun</strain>
        <tissue evidence="2">Muscle</tissue>
    </source>
</reference>
<evidence type="ECO:0000256" key="1">
    <source>
        <dbReference type="SAM" id="MobiDB-lite"/>
    </source>
</evidence>
<feature type="non-terminal residue" evidence="2">
    <location>
        <position position="1"/>
    </location>
</feature>
<protein>
    <submittedName>
        <fullName evidence="2">Uncharacterized protein</fullName>
    </submittedName>
</protein>
<sequence>ITPFVAISGSDEGDSVTNLGLYPGIEVEMSFFTDSDATNTTSEIPVCGDSFEEDTTVKPSSALANNITVDNTPTTAPATQKKTTQLTPNVTTNNKRETTKMSSRRPGKTKETPKNI</sequence>
<evidence type="ECO:0000313" key="3">
    <source>
        <dbReference type="Proteomes" id="UP000230750"/>
    </source>
</evidence>
<comment type="caution">
    <text evidence="2">The sequence shown here is derived from an EMBL/GenBank/DDBJ whole genome shotgun (WGS) entry which is preliminary data.</text>
</comment>